<dbReference type="Gene3D" id="2.40.10.350">
    <property type="entry name" value="Rod shape-determining protein MreC, domain 2"/>
    <property type="match status" value="1"/>
</dbReference>
<evidence type="ECO:0000256" key="6">
    <source>
        <dbReference type="SAM" id="Coils"/>
    </source>
</evidence>
<dbReference type="PANTHER" id="PTHR34138:SF1">
    <property type="entry name" value="CELL SHAPE-DETERMINING PROTEIN MREC"/>
    <property type="match status" value="1"/>
</dbReference>
<dbReference type="GO" id="GO:0005886">
    <property type="term" value="C:plasma membrane"/>
    <property type="evidence" value="ECO:0007669"/>
    <property type="project" value="TreeGrafter"/>
</dbReference>
<dbReference type="PIRSF" id="PIRSF038471">
    <property type="entry name" value="MreC"/>
    <property type="match status" value="1"/>
</dbReference>
<dbReference type="Gene3D" id="2.40.10.340">
    <property type="entry name" value="Rod shape-determining protein MreC, domain 1"/>
    <property type="match status" value="1"/>
</dbReference>
<dbReference type="KEGG" id="psti:SOO65_19610"/>
<evidence type="ECO:0000313" key="9">
    <source>
        <dbReference type="Proteomes" id="UP001324634"/>
    </source>
</evidence>
<dbReference type="InterPro" id="IPR042175">
    <property type="entry name" value="Cell/Rod_MreC_2"/>
</dbReference>
<sequence length="297" mass="33020">MKLIQESSKTKIVNNLIVGVLAIYGISQKQFNLSEPSLFHQIVTEVISPVQEGLASSKKNLSSLWDNYLSIVNTSKENTVLKKQISRLESDLTFMEEMRKENLRLKRLLNFSDEKEHTRVLAQVVGWDSANEFKVIRLNKGTRHGIKPMSPVITDHGLVGYVYRATDNYADVLTILDQNNRVDVVVERTRTHGIIEGVLNFKCALKYIMRNEQVEVGDKLITAGVGGIYPKGIKVGMITSIAKENFGMTLSIEVVPSVDFDKLEEVLVLTPVEGVQASVEPTAAPAQVAAPAQEKKI</sequence>
<dbReference type="Pfam" id="PF04085">
    <property type="entry name" value="MreC"/>
    <property type="match status" value="1"/>
</dbReference>
<comment type="similarity">
    <text evidence="1 5">Belongs to the MreC family.</text>
</comment>
<dbReference type="AlphaFoldDB" id="A0AAX4HP23"/>
<accession>A0AAX4HP23</accession>
<dbReference type="RefSeq" id="WP_321394603.1">
    <property type="nucleotide sequence ID" value="NZ_CP139487.1"/>
</dbReference>
<evidence type="ECO:0000256" key="3">
    <source>
        <dbReference type="ARBA" id="ARBA00022960"/>
    </source>
</evidence>
<dbReference type="EMBL" id="CP139487">
    <property type="protein sequence ID" value="WPU64906.1"/>
    <property type="molecule type" value="Genomic_DNA"/>
</dbReference>
<dbReference type="GO" id="GO:0008360">
    <property type="term" value="P:regulation of cell shape"/>
    <property type="evidence" value="ECO:0007669"/>
    <property type="project" value="UniProtKB-KW"/>
</dbReference>
<protein>
    <recommendedName>
        <fullName evidence="2 5">Cell shape-determining protein MreC</fullName>
    </recommendedName>
    <alternativeName>
        <fullName evidence="4 5">Cell shape protein MreC</fullName>
    </alternativeName>
</protein>
<keyword evidence="3 5" id="KW-0133">Cell shape</keyword>
<keyword evidence="9" id="KW-1185">Reference proteome</keyword>
<evidence type="ECO:0000259" key="7">
    <source>
        <dbReference type="Pfam" id="PF04085"/>
    </source>
</evidence>
<reference evidence="8 9" key="1">
    <citation type="submission" date="2023-11" db="EMBL/GenBank/DDBJ databases">
        <title>Peredibacter starrii A3.12.</title>
        <authorList>
            <person name="Mitchell R.J."/>
        </authorList>
    </citation>
    <scope>NUCLEOTIDE SEQUENCE [LARGE SCALE GENOMIC DNA]</scope>
    <source>
        <strain evidence="8 9">A3.12</strain>
    </source>
</reference>
<dbReference type="InterPro" id="IPR055342">
    <property type="entry name" value="MreC_beta-barrel_core"/>
</dbReference>
<feature type="coiled-coil region" evidence="6">
    <location>
        <begin position="71"/>
        <end position="115"/>
    </location>
</feature>
<gene>
    <name evidence="8" type="primary">mreC</name>
    <name evidence="8" type="ORF">SOO65_19610</name>
</gene>
<dbReference type="PANTHER" id="PTHR34138">
    <property type="entry name" value="CELL SHAPE-DETERMINING PROTEIN MREC"/>
    <property type="match status" value="1"/>
</dbReference>
<feature type="domain" description="Rod shape-determining protein MreC beta-barrel core" evidence="7">
    <location>
        <begin position="124"/>
        <end position="269"/>
    </location>
</feature>
<organism evidence="8 9">
    <name type="scientific">Peredibacter starrii</name>
    <dbReference type="NCBI Taxonomy" id="28202"/>
    <lineage>
        <taxon>Bacteria</taxon>
        <taxon>Pseudomonadati</taxon>
        <taxon>Bdellovibrionota</taxon>
        <taxon>Bacteriovoracia</taxon>
        <taxon>Bacteriovoracales</taxon>
        <taxon>Bacteriovoracaceae</taxon>
        <taxon>Peredibacter</taxon>
    </lineage>
</organism>
<dbReference type="InterPro" id="IPR042177">
    <property type="entry name" value="Cell/Rod_1"/>
</dbReference>
<evidence type="ECO:0000313" key="8">
    <source>
        <dbReference type="EMBL" id="WPU64906.1"/>
    </source>
</evidence>
<evidence type="ECO:0000256" key="2">
    <source>
        <dbReference type="ARBA" id="ARBA00013855"/>
    </source>
</evidence>
<dbReference type="InterPro" id="IPR007221">
    <property type="entry name" value="MreC"/>
</dbReference>
<dbReference type="NCBIfam" id="TIGR00219">
    <property type="entry name" value="mreC"/>
    <property type="match status" value="1"/>
</dbReference>
<evidence type="ECO:0000256" key="5">
    <source>
        <dbReference type="PIRNR" id="PIRNR038471"/>
    </source>
</evidence>
<evidence type="ECO:0000256" key="1">
    <source>
        <dbReference type="ARBA" id="ARBA00009369"/>
    </source>
</evidence>
<comment type="function">
    <text evidence="5">Involved in formation and maintenance of cell shape.</text>
</comment>
<keyword evidence="6" id="KW-0175">Coiled coil</keyword>
<name>A0AAX4HP23_9BACT</name>
<dbReference type="Proteomes" id="UP001324634">
    <property type="component" value="Chromosome"/>
</dbReference>
<evidence type="ECO:0000256" key="4">
    <source>
        <dbReference type="ARBA" id="ARBA00032089"/>
    </source>
</evidence>
<proteinExistence type="inferred from homology"/>